<dbReference type="InterPro" id="IPR021627">
    <property type="entry name" value="Mediator_Med27"/>
</dbReference>
<gene>
    <name evidence="6" type="ORF">ZOSMA_74G00190</name>
</gene>
<dbReference type="Proteomes" id="UP000036987">
    <property type="component" value="Unassembled WGS sequence"/>
</dbReference>
<accession>A0A0K9NQ02</accession>
<evidence type="ECO:0000313" key="7">
    <source>
        <dbReference type="Proteomes" id="UP000036987"/>
    </source>
</evidence>
<evidence type="ECO:0000256" key="5">
    <source>
        <dbReference type="ARBA" id="ARBA00023242"/>
    </source>
</evidence>
<keyword evidence="3" id="KW-0805">Transcription regulation</keyword>
<dbReference type="OrthoDB" id="1868004at2759"/>
<dbReference type="AlphaFoldDB" id="A0A0K9NQ02"/>
<dbReference type="GO" id="GO:0006357">
    <property type="term" value="P:regulation of transcription by RNA polymerase II"/>
    <property type="evidence" value="ECO:0000318"/>
    <property type="project" value="GO_Central"/>
</dbReference>
<comment type="caution">
    <text evidence="6">The sequence shown here is derived from an EMBL/GenBank/DDBJ whole genome shotgun (WGS) entry which is preliminary data.</text>
</comment>
<dbReference type="PANTHER" id="PTHR13130">
    <property type="entry name" value="34 KDA TRANSCRIPTIONAL CO-ACTIVATOR-RELATED"/>
    <property type="match status" value="1"/>
</dbReference>
<keyword evidence="4" id="KW-0804">Transcription</keyword>
<keyword evidence="5" id="KW-0539">Nucleus</keyword>
<evidence type="ECO:0000256" key="1">
    <source>
        <dbReference type="ARBA" id="ARBA00004123"/>
    </source>
</evidence>
<evidence type="ECO:0000313" key="6">
    <source>
        <dbReference type="EMBL" id="KMZ58678.1"/>
    </source>
</evidence>
<keyword evidence="7" id="KW-1185">Reference proteome</keyword>
<dbReference type="PANTHER" id="PTHR13130:SF4">
    <property type="entry name" value="MEDIATOR OF RNA POLYMERASE II TRANSCRIPTION SUBUNIT 27"/>
    <property type="match status" value="1"/>
</dbReference>
<reference evidence="7" key="1">
    <citation type="journal article" date="2016" name="Nature">
        <title>The genome of the seagrass Zostera marina reveals angiosperm adaptation to the sea.</title>
        <authorList>
            <person name="Olsen J.L."/>
            <person name="Rouze P."/>
            <person name="Verhelst B."/>
            <person name="Lin Y.-C."/>
            <person name="Bayer T."/>
            <person name="Collen J."/>
            <person name="Dattolo E."/>
            <person name="De Paoli E."/>
            <person name="Dittami S."/>
            <person name="Maumus F."/>
            <person name="Michel G."/>
            <person name="Kersting A."/>
            <person name="Lauritano C."/>
            <person name="Lohaus R."/>
            <person name="Toepel M."/>
            <person name="Tonon T."/>
            <person name="Vanneste K."/>
            <person name="Amirebrahimi M."/>
            <person name="Brakel J."/>
            <person name="Bostroem C."/>
            <person name="Chovatia M."/>
            <person name="Grimwood J."/>
            <person name="Jenkins J.W."/>
            <person name="Jueterbock A."/>
            <person name="Mraz A."/>
            <person name="Stam W.T."/>
            <person name="Tice H."/>
            <person name="Bornberg-Bauer E."/>
            <person name="Green P.J."/>
            <person name="Pearson G.A."/>
            <person name="Procaccini G."/>
            <person name="Duarte C.M."/>
            <person name="Schmutz J."/>
            <person name="Reusch T.B.H."/>
            <person name="Van de Peer Y."/>
        </authorList>
    </citation>
    <scope>NUCLEOTIDE SEQUENCE [LARGE SCALE GENOMIC DNA]</scope>
    <source>
        <strain evidence="7">cv. Finnish</strain>
    </source>
</reference>
<evidence type="ECO:0000256" key="4">
    <source>
        <dbReference type="ARBA" id="ARBA00023163"/>
    </source>
</evidence>
<comment type="subcellular location">
    <subcellularLocation>
        <location evidence="1">Nucleus</location>
    </subcellularLocation>
</comment>
<comment type="similarity">
    <text evidence="2">Belongs to the Mediator complex subunit 27 family.</text>
</comment>
<protein>
    <submittedName>
        <fullName evidence="6">Mediator of RNA polymerase II transcription subunit 27</fullName>
    </submittedName>
</protein>
<evidence type="ECO:0000256" key="2">
    <source>
        <dbReference type="ARBA" id="ARBA00008048"/>
    </source>
</evidence>
<organism evidence="6 7">
    <name type="scientific">Zostera marina</name>
    <name type="common">Eelgrass</name>
    <dbReference type="NCBI Taxonomy" id="29655"/>
    <lineage>
        <taxon>Eukaryota</taxon>
        <taxon>Viridiplantae</taxon>
        <taxon>Streptophyta</taxon>
        <taxon>Embryophyta</taxon>
        <taxon>Tracheophyta</taxon>
        <taxon>Spermatophyta</taxon>
        <taxon>Magnoliopsida</taxon>
        <taxon>Liliopsida</taxon>
        <taxon>Zosteraceae</taxon>
        <taxon>Zostera</taxon>
    </lineage>
</organism>
<dbReference type="OMA" id="YRHITEH"/>
<evidence type="ECO:0000256" key="3">
    <source>
        <dbReference type="ARBA" id="ARBA00023015"/>
    </source>
</evidence>
<dbReference type="Pfam" id="PF11571">
    <property type="entry name" value="Med27"/>
    <property type="match status" value="1"/>
</dbReference>
<proteinExistence type="inferred from homology"/>
<dbReference type="STRING" id="29655.A0A0K9NQ02"/>
<sequence>MEQQKSAVIEGDAPPKQVALAIERLGKASRLFAEIRLGVDRLLEVVIDLSEQETKTALDLIVKGDSSIRCHFQDLLILGKQLEEFGVLNESLRSRGDSWGLHMPLVCPDGAVVAYAWKRQLAGQAGASAVDRTRLALKAFTDQKKRFFSHLQDESSGQTYGSDLSISKKRASREDSESFGEHKNLSDVLFSLQKEASYMNVFTYKRLDWRKIASSLTDVKNIDSLKEKNSLGSVSMNEVAIIELFVPSVFRAFISLHPAGSTNPDSVAFFSPDEEGNHIHPNGKSLFHVFKYIKEHADRALQYFCGVNRNASLSLLLNWICSYRTLYSQSCCGCGRILFMESVRVLLPPVYRSYLQSSSLKFSSFQTPKNEQSSERISAYHIGCYVDERL</sequence>
<dbReference type="GO" id="GO:0016592">
    <property type="term" value="C:mediator complex"/>
    <property type="evidence" value="ECO:0000318"/>
    <property type="project" value="GO_Central"/>
</dbReference>
<name>A0A0K9NQ02_ZOSMR</name>
<dbReference type="GO" id="GO:0003713">
    <property type="term" value="F:transcription coactivator activity"/>
    <property type="evidence" value="ECO:0000318"/>
    <property type="project" value="GO_Central"/>
</dbReference>
<dbReference type="EMBL" id="LFYR01001898">
    <property type="protein sequence ID" value="KMZ58678.1"/>
    <property type="molecule type" value="Genomic_DNA"/>
</dbReference>